<dbReference type="EMBL" id="NIBU01000009">
    <property type="protein sequence ID" value="PHM37136.1"/>
    <property type="molecule type" value="Genomic_DNA"/>
</dbReference>
<dbReference type="Proteomes" id="UP000224871">
    <property type="component" value="Unassembled WGS sequence"/>
</dbReference>
<accession>A0A1N6N1X2</accession>
<proteinExistence type="predicted"/>
<evidence type="ECO:0000313" key="1">
    <source>
        <dbReference type="EMBL" id="PHM37136.1"/>
    </source>
</evidence>
<dbReference type="RefSeq" id="WP_086954360.1">
    <property type="nucleotide sequence ID" value="NZ_CAWNQC010000292.1"/>
</dbReference>
<keyword evidence="4" id="KW-1185">Reference proteome</keyword>
<dbReference type="EMBL" id="FTLG01000237">
    <property type="protein sequence ID" value="SIP75085.1"/>
    <property type="molecule type" value="Genomic_DNA"/>
</dbReference>
<sequence length="59" mass="6338">MSTPKIALEITRTTAEELTSPSRTVSDEILADFVTDLVVEGLLSVGFPESEVNITIADD</sequence>
<dbReference type="Proteomes" id="UP000196435">
    <property type="component" value="Unassembled WGS sequence"/>
</dbReference>
<evidence type="ECO:0000313" key="3">
    <source>
        <dbReference type="Proteomes" id="UP000196435"/>
    </source>
</evidence>
<dbReference type="AlphaFoldDB" id="A0A1N6N1X2"/>
<reference evidence="3" key="2">
    <citation type="submission" date="2016-12" db="EMBL/GenBank/DDBJ databases">
        <authorList>
            <person name="Gaudriault S."/>
        </authorList>
    </citation>
    <scope>NUCLEOTIDE SEQUENCE [LARGE SCALE GENOMIC DNA]</scope>
    <source>
        <strain evidence="3">HGB1681 (deposited as PTA-6826 in the American Type Culture Collection)</strain>
    </source>
</reference>
<name>A0A1N6N1X2_9GAMM</name>
<organism evidence="2 3">
    <name type="scientific">Xenorhabdus innexi</name>
    <dbReference type="NCBI Taxonomy" id="290109"/>
    <lineage>
        <taxon>Bacteria</taxon>
        <taxon>Pseudomonadati</taxon>
        <taxon>Pseudomonadota</taxon>
        <taxon>Gammaproteobacteria</taxon>
        <taxon>Enterobacterales</taxon>
        <taxon>Morganellaceae</taxon>
        <taxon>Xenorhabdus</taxon>
    </lineage>
</organism>
<evidence type="ECO:0000313" key="2">
    <source>
        <dbReference type="EMBL" id="SIP75085.1"/>
    </source>
</evidence>
<evidence type="ECO:0000313" key="4">
    <source>
        <dbReference type="Proteomes" id="UP000224871"/>
    </source>
</evidence>
<protein>
    <submittedName>
        <fullName evidence="2">Uncharacterized protein</fullName>
    </submittedName>
</protein>
<reference evidence="2" key="1">
    <citation type="submission" date="2016-12" db="EMBL/GenBank/DDBJ databases">
        <authorList>
            <person name="Song W.-J."/>
            <person name="Kurnit D.M."/>
        </authorList>
    </citation>
    <scope>NUCLEOTIDE SEQUENCE [LARGE SCALE GENOMIC DNA]</scope>
    <source>
        <strain evidence="2">HGB1681</strain>
    </source>
</reference>
<dbReference type="OrthoDB" id="6447150at2"/>
<reference evidence="1 4" key="3">
    <citation type="journal article" date="2017" name="Nat. Microbiol.">
        <title>Natural product diversity associated with the nematode symbionts Photorhabdus and Xenorhabdus.</title>
        <authorList>
            <person name="Tobias N.J."/>
            <person name="Wolff H."/>
            <person name="Djahanschiri B."/>
            <person name="Grundmann F."/>
            <person name="Kronenwerth M."/>
            <person name="Shi Y.M."/>
            <person name="Simonyi S."/>
            <person name="Grun P."/>
            <person name="Shapiro-Ilan D."/>
            <person name="Pidot S.J."/>
            <person name="Stinear T.P."/>
            <person name="Ebersberger I."/>
            <person name="Bode H.B."/>
        </authorList>
    </citation>
    <scope>NUCLEOTIDE SEQUENCE [LARGE SCALE GENOMIC DNA]</scope>
    <source>
        <strain evidence="1 4">DSM 16336</strain>
    </source>
</reference>
<gene>
    <name evidence="1" type="ORF">Xinn_01103</name>
    <name evidence="2" type="ORF">XIS1_900120</name>
</gene>